<dbReference type="InterPro" id="IPR008988">
    <property type="entry name" value="Transcriptional_repressor_C"/>
</dbReference>
<dbReference type="Gene3D" id="2.30.30.90">
    <property type="match status" value="1"/>
</dbReference>
<accession>A0A858C1A4</accession>
<feature type="domain" description="Ferrous iron transporter FeoA-like" evidence="2">
    <location>
        <begin position="1"/>
        <end position="70"/>
    </location>
</feature>
<evidence type="ECO:0000259" key="2">
    <source>
        <dbReference type="SMART" id="SM00899"/>
    </source>
</evidence>
<dbReference type="SMART" id="SM00899">
    <property type="entry name" value="FeoA"/>
    <property type="match status" value="1"/>
</dbReference>
<dbReference type="Proteomes" id="UP000466848">
    <property type="component" value="Chromosome"/>
</dbReference>
<proteinExistence type="predicted"/>
<evidence type="ECO:0000313" key="4">
    <source>
        <dbReference type="Proteomes" id="UP000466848"/>
    </source>
</evidence>
<dbReference type="Pfam" id="PF04023">
    <property type="entry name" value="FeoA"/>
    <property type="match status" value="1"/>
</dbReference>
<evidence type="ECO:0000256" key="1">
    <source>
        <dbReference type="ARBA" id="ARBA00023004"/>
    </source>
</evidence>
<dbReference type="InterPro" id="IPR007167">
    <property type="entry name" value="Fe-transptr_FeoA-like"/>
</dbReference>
<sequence>MPLSLAKVGVPYIIARIAGGEKERHFLEGLGIIPDTVVVVVSRFNDYILLNVKGSRIGIGEEFGRKIILK</sequence>
<dbReference type="GO" id="GO:0046914">
    <property type="term" value="F:transition metal ion binding"/>
    <property type="evidence" value="ECO:0007669"/>
    <property type="project" value="InterPro"/>
</dbReference>
<dbReference type="SUPFAM" id="SSF50037">
    <property type="entry name" value="C-terminal domain of transcriptional repressors"/>
    <property type="match status" value="1"/>
</dbReference>
<evidence type="ECO:0000313" key="3">
    <source>
        <dbReference type="EMBL" id="QIB70266.1"/>
    </source>
</evidence>
<gene>
    <name evidence="3" type="ORF">Ami103574_13625</name>
</gene>
<dbReference type="KEGG" id="abut:Ami103574_13625"/>
<dbReference type="AlphaFoldDB" id="A0A858C1A4"/>
<keyword evidence="1" id="KW-0408">Iron</keyword>
<dbReference type="EMBL" id="CP048649">
    <property type="protein sequence ID" value="QIB70266.1"/>
    <property type="molecule type" value="Genomic_DNA"/>
</dbReference>
<name>A0A858C1A4_9FIRM</name>
<keyword evidence="4" id="KW-1185">Reference proteome</keyword>
<reference evidence="3 4" key="1">
    <citation type="submission" date="2020-02" db="EMBL/GenBank/DDBJ databases">
        <authorList>
            <person name="Kim Y.B."/>
            <person name="Roh S.W."/>
        </authorList>
    </citation>
    <scope>NUCLEOTIDE SEQUENCE [LARGE SCALE GENOMIC DNA]</scope>
    <source>
        <strain evidence="3 4">DSM 103574</strain>
    </source>
</reference>
<protein>
    <submittedName>
        <fullName evidence="3">Ferrous iron transport protein A</fullName>
    </submittedName>
</protein>
<dbReference type="InterPro" id="IPR038157">
    <property type="entry name" value="FeoA_core_dom"/>
</dbReference>
<organism evidence="3 4">
    <name type="scientific">Aminipila butyrica</name>
    <dbReference type="NCBI Taxonomy" id="433296"/>
    <lineage>
        <taxon>Bacteria</taxon>
        <taxon>Bacillati</taxon>
        <taxon>Bacillota</taxon>
        <taxon>Clostridia</taxon>
        <taxon>Peptostreptococcales</taxon>
        <taxon>Anaerovoracaceae</taxon>
        <taxon>Aminipila</taxon>
    </lineage>
</organism>
<dbReference type="RefSeq" id="WP_163067504.1">
    <property type="nucleotide sequence ID" value="NZ_CP048649.1"/>
</dbReference>